<keyword evidence="1" id="KW-0472">Membrane</keyword>
<keyword evidence="1" id="KW-0812">Transmembrane</keyword>
<keyword evidence="1" id="KW-1133">Transmembrane helix</keyword>
<dbReference type="KEGG" id="ahal:FTX54_002570"/>
<sequence>MINVDPLLEFAGSSYSALLLSGFFLGGWPFLLIYFLLNKRFDVNKELSVVIPAGIILTFITLFSILYLENPPCFMLTSAWMLILFYIWTYRRKAVSR</sequence>
<evidence type="ECO:0000313" key="2">
    <source>
        <dbReference type="EMBL" id="WWD80468.1"/>
    </source>
</evidence>
<organism evidence="2 3">
    <name type="scientific">Alkalicoccus halolimnae</name>
    <dbReference type="NCBI Taxonomy" id="1667239"/>
    <lineage>
        <taxon>Bacteria</taxon>
        <taxon>Bacillati</taxon>
        <taxon>Bacillota</taxon>
        <taxon>Bacilli</taxon>
        <taxon>Bacillales</taxon>
        <taxon>Bacillaceae</taxon>
        <taxon>Alkalicoccus</taxon>
    </lineage>
</organism>
<protein>
    <submittedName>
        <fullName evidence="2">Uncharacterized protein</fullName>
    </submittedName>
</protein>
<feature type="transmembrane region" description="Helical" evidence="1">
    <location>
        <begin position="49"/>
        <end position="68"/>
    </location>
</feature>
<dbReference type="AlphaFoldDB" id="A0A5C7F5P2"/>
<feature type="transmembrane region" description="Helical" evidence="1">
    <location>
        <begin position="15"/>
        <end position="37"/>
    </location>
</feature>
<keyword evidence="3" id="KW-1185">Reference proteome</keyword>
<dbReference type="EMBL" id="CP144914">
    <property type="protein sequence ID" value="WWD80468.1"/>
    <property type="molecule type" value="Genomic_DNA"/>
</dbReference>
<gene>
    <name evidence="2" type="ORF">FTX54_002570</name>
</gene>
<accession>A0A5C7F5P2</accession>
<dbReference type="Proteomes" id="UP000321816">
    <property type="component" value="Chromosome"/>
</dbReference>
<evidence type="ECO:0000313" key="3">
    <source>
        <dbReference type="Proteomes" id="UP000321816"/>
    </source>
</evidence>
<name>A0A5C7F5P2_9BACI</name>
<dbReference type="RefSeq" id="WP_147803949.1">
    <property type="nucleotide sequence ID" value="NZ_CP144914.1"/>
</dbReference>
<feature type="transmembrane region" description="Helical" evidence="1">
    <location>
        <begin position="74"/>
        <end position="90"/>
    </location>
</feature>
<proteinExistence type="predicted"/>
<evidence type="ECO:0000256" key="1">
    <source>
        <dbReference type="SAM" id="Phobius"/>
    </source>
</evidence>
<reference evidence="2 3" key="1">
    <citation type="submission" date="2024-01" db="EMBL/GenBank/DDBJ databases">
        <title>Complete Genome Sequence of Alkalicoccus halolimnae BZ-SZ-XJ29T, a Moderately Halophilic Bacterium Isolated from a Salt Lake.</title>
        <authorList>
            <person name="Zhao B."/>
        </authorList>
    </citation>
    <scope>NUCLEOTIDE SEQUENCE [LARGE SCALE GENOMIC DNA]</scope>
    <source>
        <strain evidence="2 3">BZ-SZ-XJ29</strain>
    </source>
</reference>